<dbReference type="AlphaFoldDB" id="A0A0F9CVV9"/>
<evidence type="ECO:0000313" key="2">
    <source>
        <dbReference type="EMBL" id="KKL09756.1"/>
    </source>
</evidence>
<feature type="region of interest" description="Disordered" evidence="1">
    <location>
        <begin position="1"/>
        <end position="29"/>
    </location>
</feature>
<feature type="non-terminal residue" evidence="2">
    <location>
        <position position="276"/>
    </location>
</feature>
<dbReference type="EMBL" id="LAZR01042339">
    <property type="protein sequence ID" value="KKL09756.1"/>
    <property type="molecule type" value="Genomic_DNA"/>
</dbReference>
<comment type="caution">
    <text evidence="2">The sequence shown here is derived from an EMBL/GenBank/DDBJ whole genome shotgun (WGS) entry which is preliminary data.</text>
</comment>
<reference evidence="2" key="1">
    <citation type="journal article" date="2015" name="Nature">
        <title>Complex archaea that bridge the gap between prokaryotes and eukaryotes.</title>
        <authorList>
            <person name="Spang A."/>
            <person name="Saw J.H."/>
            <person name="Jorgensen S.L."/>
            <person name="Zaremba-Niedzwiedzka K."/>
            <person name="Martijn J."/>
            <person name="Lind A.E."/>
            <person name="van Eijk R."/>
            <person name="Schleper C."/>
            <person name="Guy L."/>
            <person name="Ettema T.J."/>
        </authorList>
    </citation>
    <scope>NUCLEOTIDE SEQUENCE</scope>
</reference>
<gene>
    <name evidence="2" type="ORF">LCGC14_2562700</name>
</gene>
<protein>
    <submittedName>
        <fullName evidence="2">Uncharacterized protein</fullName>
    </submittedName>
</protein>
<accession>A0A0F9CVV9</accession>
<name>A0A0F9CVV9_9ZZZZ</name>
<evidence type="ECO:0000256" key="1">
    <source>
        <dbReference type="SAM" id="MobiDB-lite"/>
    </source>
</evidence>
<sequence>MALLGIGDETPTNRATEQELDERNQPKPGVDAYKDLTAASAFLQERITAWSVNRYVFERDWYRNVMYYAGNHWIVYENRQHKWRRRNLPGWFPKPVTNKFAEKANDIVSSLRRPTFSYTPTSDKTASVALAESGSHLEKLAWKETKMNQNEPYLRAWLVLTGNVFLLQSYDESSEYGTFEVPALECAACGYTDTFENAPLECPNEQCPSRQPQPMMGPGGQPQIDPLSGGAVNQMQPPEFKDVKLAYPKGRLISEVASPFEIFCDNTVPNWEDQQG</sequence>
<organism evidence="2">
    <name type="scientific">marine sediment metagenome</name>
    <dbReference type="NCBI Taxonomy" id="412755"/>
    <lineage>
        <taxon>unclassified sequences</taxon>
        <taxon>metagenomes</taxon>
        <taxon>ecological metagenomes</taxon>
    </lineage>
</organism>
<proteinExistence type="predicted"/>